<evidence type="ECO:0000313" key="4">
    <source>
        <dbReference type="Proteomes" id="UP001501588"/>
    </source>
</evidence>
<dbReference type="PROSITE" id="PS51708">
    <property type="entry name" value="CHAD"/>
    <property type="match status" value="1"/>
</dbReference>
<name>A0ABP3PTV0_9PROT</name>
<reference evidence="4" key="1">
    <citation type="journal article" date="2019" name="Int. J. Syst. Evol. Microbiol.">
        <title>The Global Catalogue of Microorganisms (GCM) 10K type strain sequencing project: providing services to taxonomists for standard genome sequencing and annotation.</title>
        <authorList>
            <consortium name="The Broad Institute Genomics Platform"/>
            <consortium name="The Broad Institute Genome Sequencing Center for Infectious Disease"/>
            <person name="Wu L."/>
            <person name="Ma J."/>
        </authorList>
    </citation>
    <scope>NUCLEOTIDE SEQUENCE [LARGE SCALE GENOMIC DNA]</scope>
    <source>
        <strain evidence="4">JCM 9933</strain>
    </source>
</reference>
<dbReference type="InterPro" id="IPR038186">
    <property type="entry name" value="CHAD_dom_sf"/>
</dbReference>
<feature type="region of interest" description="Disordered" evidence="1">
    <location>
        <begin position="44"/>
        <end position="77"/>
    </location>
</feature>
<comment type="caution">
    <text evidence="3">The sequence shown here is derived from an EMBL/GenBank/DDBJ whole genome shotgun (WGS) entry which is preliminary data.</text>
</comment>
<keyword evidence="4" id="KW-1185">Reference proteome</keyword>
<dbReference type="SMART" id="SM00880">
    <property type="entry name" value="CHAD"/>
    <property type="match status" value="1"/>
</dbReference>
<dbReference type="EMBL" id="BAAAFZ010000008">
    <property type="protein sequence ID" value="GAA0572595.1"/>
    <property type="molecule type" value="Genomic_DNA"/>
</dbReference>
<dbReference type="PANTHER" id="PTHR39339:SF1">
    <property type="entry name" value="CHAD DOMAIN-CONTAINING PROTEIN"/>
    <property type="match status" value="1"/>
</dbReference>
<gene>
    <name evidence="3" type="ORF">GCM10009416_09070</name>
</gene>
<evidence type="ECO:0000259" key="2">
    <source>
        <dbReference type="PROSITE" id="PS51708"/>
    </source>
</evidence>
<dbReference type="PANTHER" id="PTHR39339">
    <property type="entry name" value="SLR1444 PROTEIN"/>
    <property type="match status" value="1"/>
</dbReference>
<dbReference type="RefSeq" id="WP_343893965.1">
    <property type="nucleotide sequence ID" value="NZ_BAAAFZ010000008.1"/>
</dbReference>
<feature type="domain" description="CHAD" evidence="2">
    <location>
        <begin position="187"/>
        <end position="473"/>
    </location>
</feature>
<protein>
    <recommendedName>
        <fullName evidence="2">CHAD domain-containing protein</fullName>
    </recommendedName>
</protein>
<sequence>MRHPALAAARQGRTRSVADEVIWLDDAMGSLAADGLVLERPKRGPARLRRTAPDGRAPWVPGTPPAPFDGSGDGEDAAADLLAGPAVPFAAFSFRRSVLSLSTAAGPVEAELLAGRLRAVAAERPAARLRLSGGRDAVLGVAARLAADLPLLPGGAALAEAGRALARGGAGEPPRPRHRGAPDLAGAATLEEALLRAVGHLLDVMLHQAPLCRLEAGPEGVHQLRVALRRLRSVLKTFRPAARGAALGALDDDLKALARRLGPARDWDVFLGGLAAEAAAALGEDRRLSALRRAAEAKRDTAYAALRRELDGPAFRRLALDGISALLRRPWRDEPDAADAAALDAPSEEFGAALLDKRWRKLRDGGEGIAAHSFEALHDLRLEAKRMRYAAELFAPLWGGKAARRFLKRLSALQEALGTVNDATVARGLLSALDGGAPAWAAGAVEGFAAARVGPARKEALSRWDDVAAAKTFWDDGACGGG</sequence>
<dbReference type="Gene3D" id="1.40.20.10">
    <property type="entry name" value="CHAD domain"/>
    <property type="match status" value="1"/>
</dbReference>
<dbReference type="Pfam" id="PF05235">
    <property type="entry name" value="CHAD"/>
    <property type="match status" value="1"/>
</dbReference>
<dbReference type="InterPro" id="IPR007899">
    <property type="entry name" value="CHAD_dom"/>
</dbReference>
<accession>A0ABP3PTV0</accession>
<proteinExistence type="predicted"/>
<evidence type="ECO:0000313" key="3">
    <source>
        <dbReference type="EMBL" id="GAA0572595.1"/>
    </source>
</evidence>
<dbReference type="Proteomes" id="UP001501588">
    <property type="component" value="Unassembled WGS sequence"/>
</dbReference>
<organism evidence="3 4">
    <name type="scientific">Craurococcus roseus</name>
    <dbReference type="NCBI Taxonomy" id="77585"/>
    <lineage>
        <taxon>Bacteria</taxon>
        <taxon>Pseudomonadati</taxon>
        <taxon>Pseudomonadota</taxon>
        <taxon>Alphaproteobacteria</taxon>
        <taxon>Acetobacterales</taxon>
        <taxon>Acetobacteraceae</taxon>
        <taxon>Craurococcus</taxon>
    </lineage>
</organism>
<evidence type="ECO:0000256" key="1">
    <source>
        <dbReference type="SAM" id="MobiDB-lite"/>
    </source>
</evidence>